<dbReference type="InterPro" id="IPR002828">
    <property type="entry name" value="SurE-like_Pase/nucleotidase"/>
</dbReference>
<evidence type="ECO:0000256" key="4">
    <source>
        <dbReference type="ARBA" id="ARBA00011062"/>
    </source>
</evidence>
<dbReference type="GO" id="GO:0008253">
    <property type="term" value="F:5'-nucleotidase activity"/>
    <property type="evidence" value="ECO:0007669"/>
    <property type="project" value="UniProtKB-UniRule"/>
</dbReference>
<keyword evidence="5 9" id="KW-0963">Cytoplasm</keyword>
<evidence type="ECO:0000256" key="1">
    <source>
        <dbReference type="ARBA" id="ARBA00000815"/>
    </source>
</evidence>
<dbReference type="EMBL" id="LN829119">
    <property type="protein sequence ID" value="CPR20442.1"/>
    <property type="molecule type" value="Genomic_DNA"/>
</dbReference>
<dbReference type="NCBIfam" id="NF001490">
    <property type="entry name" value="PRK00346.1-4"/>
    <property type="match status" value="1"/>
</dbReference>
<comment type="catalytic activity">
    <reaction evidence="1 9">
        <text>a ribonucleoside 5'-phosphate + H2O = a ribonucleoside + phosphate</text>
        <dbReference type="Rhea" id="RHEA:12484"/>
        <dbReference type="ChEBI" id="CHEBI:15377"/>
        <dbReference type="ChEBI" id="CHEBI:18254"/>
        <dbReference type="ChEBI" id="CHEBI:43474"/>
        <dbReference type="ChEBI" id="CHEBI:58043"/>
        <dbReference type="EC" id="3.1.3.5"/>
    </reaction>
</comment>
<dbReference type="GO" id="GO:0004309">
    <property type="term" value="F:exopolyphosphatase activity"/>
    <property type="evidence" value="ECO:0007669"/>
    <property type="project" value="TreeGrafter"/>
</dbReference>
<evidence type="ECO:0000256" key="3">
    <source>
        <dbReference type="ARBA" id="ARBA00004496"/>
    </source>
</evidence>
<feature type="domain" description="Survival protein SurE-like phosphatase/nucleotidase" evidence="10">
    <location>
        <begin position="3"/>
        <end position="188"/>
    </location>
</feature>
<gene>
    <name evidence="9 11" type="primary">surE</name>
    <name evidence="11" type="ORF">YBN1229_v1_2610</name>
</gene>
<dbReference type="EC" id="3.1.3.5" evidence="9"/>
<dbReference type="PANTHER" id="PTHR30457">
    <property type="entry name" value="5'-NUCLEOTIDASE SURE"/>
    <property type="match status" value="1"/>
</dbReference>
<reference evidence="12" key="1">
    <citation type="submission" date="2015-02" db="EMBL/GenBank/DDBJ databases">
        <authorList>
            <person name="Chooi Y.-H."/>
        </authorList>
    </citation>
    <scope>NUCLEOTIDE SEQUENCE [LARGE SCALE GENOMIC DNA]</scope>
    <source>
        <strain evidence="12">strain Y</strain>
    </source>
</reference>
<keyword evidence="7 9" id="KW-0547">Nucleotide-binding</keyword>
<dbReference type="GO" id="GO:0005737">
    <property type="term" value="C:cytoplasm"/>
    <property type="evidence" value="ECO:0007669"/>
    <property type="project" value="UniProtKB-SubCell"/>
</dbReference>
<dbReference type="Pfam" id="PF01975">
    <property type="entry name" value="SurE"/>
    <property type="match status" value="1"/>
</dbReference>
<dbReference type="Gene3D" id="3.40.1210.10">
    <property type="entry name" value="Survival protein SurE-like phosphatase/nucleotidase"/>
    <property type="match status" value="1"/>
</dbReference>
<evidence type="ECO:0000256" key="7">
    <source>
        <dbReference type="ARBA" id="ARBA00022741"/>
    </source>
</evidence>
<feature type="binding site" evidence="9">
    <location>
        <position position="8"/>
    </location>
    <ligand>
        <name>a divalent metal cation</name>
        <dbReference type="ChEBI" id="CHEBI:60240"/>
    </ligand>
</feature>
<dbReference type="InterPro" id="IPR030048">
    <property type="entry name" value="SurE"/>
</dbReference>
<accession>A0A0D6JHI5</accession>
<dbReference type="KEGG" id="fiy:BN1229_v1_2610"/>
<evidence type="ECO:0000313" key="11">
    <source>
        <dbReference type="EMBL" id="CPR20442.1"/>
    </source>
</evidence>
<dbReference type="OrthoDB" id="9780815at2"/>
<keyword evidence="6 9" id="KW-0479">Metal-binding</keyword>
<dbReference type="GO" id="GO:0000166">
    <property type="term" value="F:nucleotide binding"/>
    <property type="evidence" value="ECO:0007669"/>
    <property type="project" value="UniProtKB-KW"/>
</dbReference>
<evidence type="ECO:0000313" key="12">
    <source>
        <dbReference type="Proteomes" id="UP000033187"/>
    </source>
</evidence>
<feature type="binding site" evidence="9">
    <location>
        <position position="93"/>
    </location>
    <ligand>
        <name>a divalent metal cation</name>
        <dbReference type="ChEBI" id="CHEBI:60240"/>
    </ligand>
</feature>
<dbReference type="FunFam" id="3.40.1210.10:FF:000001">
    <property type="entry name" value="5'/3'-nucleotidase SurE"/>
    <property type="match status" value="1"/>
</dbReference>
<comment type="cofactor">
    <cofactor evidence="2">
        <name>Mg(2+)</name>
        <dbReference type="ChEBI" id="CHEBI:18420"/>
    </cofactor>
</comment>
<keyword evidence="8 9" id="KW-0378">Hydrolase</keyword>
<dbReference type="InterPro" id="IPR036523">
    <property type="entry name" value="SurE-like_sf"/>
</dbReference>
<evidence type="ECO:0000256" key="8">
    <source>
        <dbReference type="ARBA" id="ARBA00022801"/>
    </source>
</evidence>
<comment type="function">
    <text evidence="9">Nucleotidase that shows phosphatase activity on nucleoside 5'-monophosphates.</text>
</comment>
<dbReference type="RefSeq" id="WP_046479120.1">
    <property type="nucleotide sequence ID" value="NZ_LN829118.1"/>
</dbReference>
<organism evidence="11 12">
    <name type="scientific">Candidatus Filomicrobium marinum</name>
    <dbReference type="NCBI Taxonomy" id="1608628"/>
    <lineage>
        <taxon>Bacteria</taxon>
        <taxon>Pseudomonadati</taxon>
        <taxon>Pseudomonadota</taxon>
        <taxon>Alphaproteobacteria</taxon>
        <taxon>Hyphomicrobiales</taxon>
        <taxon>Hyphomicrobiaceae</taxon>
        <taxon>Filomicrobium</taxon>
    </lineage>
</organism>
<dbReference type="SUPFAM" id="SSF64167">
    <property type="entry name" value="SurE-like"/>
    <property type="match status" value="1"/>
</dbReference>
<dbReference type="KEGG" id="fil:BN1229_v1_3311"/>
<evidence type="ECO:0000256" key="9">
    <source>
        <dbReference type="HAMAP-Rule" id="MF_00060"/>
    </source>
</evidence>
<name>A0A0D6JHI5_9HYPH</name>
<comment type="similarity">
    <text evidence="4 9">Belongs to the SurE nucleotidase family.</text>
</comment>
<sequence length="263" mass="28716">MRILVTNDDGINAQGLTVLEEIAHELSDDVWVVAPETNQSGSAHSLTIHEPLRCREVAERKFAIRGTPTDCVIMGVRHILLNTPPDLVLSGVNHGSNLAEDVTYSGTVAGAMEGAMLGIPSIAMSLTCGFDKNGDIHWDTPRSHGPELIRRLLKNQLPAGVLINVNYPDLPPDEVSGMMITTQGHRDQNLLNIDERLDPWGRSYFWFGFERRLSHPVEGSDLWAIANGLISVTPLHADLTHAAAHAALTGIFSDTRSKPRKLG</sequence>
<dbReference type="NCBIfam" id="TIGR00087">
    <property type="entry name" value="surE"/>
    <property type="match status" value="1"/>
</dbReference>
<comment type="subcellular location">
    <subcellularLocation>
        <location evidence="3 9">Cytoplasm</location>
    </subcellularLocation>
</comment>
<dbReference type="AlphaFoldDB" id="A0A0D6JHI5"/>
<feature type="binding site" evidence="9">
    <location>
        <position position="40"/>
    </location>
    <ligand>
        <name>a divalent metal cation</name>
        <dbReference type="ChEBI" id="CHEBI:60240"/>
    </ligand>
</feature>
<dbReference type="GO" id="GO:0046872">
    <property type="term" value="F:metal ion binding"/>
    <property type="evidence" value="ECO:0007669"/>
    <property type="project" value="UniProtKB-UniRule"/>
</dbReference>
<proteinExistence type="inferred from homology"/>
<dbReference type="HAMAP" id="MF_00060">
    <property type="entry name" value="SurE"/>
    <property type="match status" value="1"/>
</dbReference>
<dbReference type="GO" id="GO:0008254">
    <property type="term" value="F:3'-nucleotidase activity"/>
    <property type="evidence" value="ECO:0007669"/>
    <property type="project" value="TreeGrafter"/>
</dbReference>
<evidence type="ECO:0000256" key="2">
    <source>
        <dbReference type="ARBA" id="ARBA00001946"/>
    </source>
</evidence>
<evidence type="ECO:0000256" key="6">
    <source>
        <dbReference type="ARBA" id="ARBA00022723"/>
    </source>
</evidence>
<evidence type="ECO:0000256" key="5">
    <source>
        <dbReference type="ARBA" id="ARBA00022490"/>
    </source>
</evidence>
<protein>
    <recommendedName>
        <fullName evidence="9">5'-nucleotidase SurE</fullName>
        <ecNumber evidence="9">3.1.3.5</ecNumber>
    </recommendedName>
    <alternativeName>
        <fullName evidence="9">Nucleoside 5'-monophosphate phosphohydrolase</fullName>
    </alternativeName>
</protein>
<dbReference type="Proteomes" id="UP000033187">
    <property type="component" value="Chromosome 1"/>
</dbReference>
<comment type="cofactor">
    <cofactor evidence="9">
        <name>a divalent metal cation</name>
        <dbReference type="ChEBI" id="CHEBI:60240"/>
    </cofactor>
    <text evidence="9">Binds 1 divalent metal cation per subunit.</text>
</comment>
<keyword evidence="12" id="KW-1185">Reference proteome</keyword>
<feature type="binding site" evidence="9">
    <location>
        <position position="9"/>
    </location>
    <ligand>
        <name>a divalent metal cation</name>
        <dbReference type="ChEBI" id="CHEBI:60240"/>
    </ligand>
</feature>
<dbReference type="PANTHER" id="PTHR30457:SF12">
    <property type="entry name" value="5'_3'-NUCLEOTIDASE SURE"/>
    <property type="match status" value="1"/>
</dbReference>
<evidence type="ECO:0000259" key="10">
    <source>
        <dbReference type="Pfam" id="PF01975"/>
    </source>
</evidence>